<sequence length="129" mass="13968">MGKAKSSWKGRLPDLANRDFGDYIKMSHGGWCIKLIIAMTGKSFRSLQGQINTRYFGGSSGTAEPNRFDSGTRCCASPPAASLFTMVTSEIDAGSMSGLGSRLITVRSLLDHFTFENSESFPLTRSTEG</sequence>
<comment type="caution">
    <text evidence="1">The sequence shown here is derived from an EMBL/GenBank/DDBJ whole genome shotgun (WGS) entry which is preliminary data.</text>
</comment>
<name>A0A0G2HWH3_9EURO</name>
<dbReference type="Proteomes" id="UP000034164">
    <property type="component" value="Unassembled WGS sequence"/>
</dbReference>
<accession>A0A0G2HWH3</accession>
<evidence type="ECO:0000313" key="2">
    <source>
        <dbReference type="Proteomes" id="UP000034164"/>
    </source>
</evidence>
<gene>
    <name evidence="1" type="ORF">EMCG_03379</name>
</gene>
<evidence type="ECO:0000313" key="1">
    <source>
        <dbReference type="EMBL" id="KKZ62135.1"/>
    </source>
</evidence>
<dbReference type="AlphaFoldDB" id="A0A0G2HWH3"/>
<dbReference type="VEuPathDB" id="FungiDB:EMCG_03379"/>
<dbReference type="EMBL" id="LCZI01001177">
    <property type="protein sequence ID" value="KKZ62135.1"/>
    <property type="molecule type" value="Genomic_DNA"/>
</dbReference>
<protein>
    <submittedName>
        <fullName evidence="1">Uncharacterized protein</fullName>
    </submittedName>
</protein>
<organism evidence="1 2">
    <name type="scientific">[Emmonsia] crescens</name>
    <dbReference type="NCBI Taxonomy" id="73230"/>
    <lineage>
        <taxon>Eukaryota</taxon>
        <taxon>Fungi</taxon>
        <taxon>Dikarya</taxon>
        <taxon>Ascomycota</taxon>
        <taxon>Pezizomycotina</taxon>
        <taxon>Eurotiomycetes</taxon>
        <taxon>Eurotiomycetidae</taxon>
        <taxon>Onygenales</taxon>
        <taxon>Ajellomycetaceae</taxon>
        <taxon>Emergomyces</taxon>
    </lineage>
</organism>
<reference evidence="2" key="1">
    <citation type="journal article" date="2015" name="PLoS Genet.">
        <title>The dynamic genome and transcriptome of the human fungal pathogen Blastomyces and close relative Emmonsia.</title>
        <authorList>
            <person name="Munoz J.F."/>
            <person name="Gauthier G.M."/>
            <person name="Desjardins C.A."/>
            <person name="Gallo J.E."/>
            <person name="Holder J."/>
            <person name="Sullivan T.D."/>
            <person name="Marty A.J."/>
            <person name="Carmen J.C."/>
            <person name="Chen Z."/>
            <person name="Ding L."/>
            <person name="Gujja S."/>
            <person name="Magrini V."/>
            <person name="Misas E."/>
            <person name="Mitreva M."/>
            <person name="Priest M."/>
            <person name="Saif S."/>
            <person name="Whiston E.A."/>
            <person name="Young S."/>
            <person name="Zeng Q."/>
            <person name="Goldman W.E."/>
            <person name="Mardis E.R."/>
            <person name="Taylor J.W."/>
            <person name="McEwen J.G."/>
            <person name="Clay O.K."/>
            <person name="Klein B.S."/>
            <person name="Cuomo C.A."/>
        </authorList>
    </citation>
    <scope>NUCLEOTIDE SEQUENCE [LARGE SCALE GENOMIC DNA]</scope>
    <source>
        <strain evidence="2">UAMH 3008</strain>
    </source>
</reference>
<proteinExistence type="predicted"/>